<dbReference type="AlphaFoldDB" id="A0A1Q9A401"/>
<evidence type="ECO:0000313" key="4">
    <source>
        <dbReference type="Proteomes" id="UP000544107"/>
    </source>
</evidence>
<organism evidence="2 3">
    <name type="scientific">Allorhizobium taibaishanense</name>
    <dbReference type="NCBI Taxonomy" id="887144"/>
    <lineage>
        <taxon>Bacteria</taxon>
        <taxon>Pseudomonadati</taxon>
        <taxon>Pseudomonadota</taxon>
        <taxon>Alphaproteobacteria</taxon>
        <taxon>Hyphomicrobiales</taxon>
        <taxon>Rhizobiaceae</taxon>
        <taxon>Rhizobium/Agrobacterium group</taxon>
        <taxon>Allorhizobium</taxon>
    </lineage>
</organism>
<protein>
    <submittedName>
        <fullName evidence="2">Uncharacterized protein</fullName>
    </submittedName>
</protein>
<sequence length="156" mass="17282">MTERKASVETIRIHDVSENGTLAFDLIDFLALLAPRSMQAVWRVSTIKSVLPQLERFDATGEGGEKLEAFANTDETLTGRHLRALAKQTTQVIWGEFTAYLSGKDRQDSDHGPWLTIRAIDSSYFEIATGDEAALKTLRGAFKQIGPADPPFTLRS</sequence>
<reference evidence="2 3" key="1">
    <citation type="submission" date="2016-09" db="EMBL/GenBank/DDBJ databases">
        <title>Rhizobium oryziradicis sp. nov., isolated from the root of rice.</title>
        <authorList>
            <person name="Zhao J."/>
            <person name="Zhang X."/>
        </authorList>
    </citation>
    <scope>NUCLEOTIDE SEQUENCE [LARGE SCALE GENOMIC DNA]</scope>
    <source>
        <strain evidence="2 3">14971</strain>
    </source>
</reference>
<dbReference type="Proteomes" id="UP000544107">
    <property type="component" value="Unassembled WGS sequence"/>
</dbReference>
<keyword evidence="3" id="KW-1185">Reference proteome</keyword>
<accession>A0A1Q9A401</accession>
<reference evidence="1 4" key="2">
    <citation type="submission" date="2020-08" db="EMBL/GenBank/DDBJ databases">
        <title>Genomic Encyclopedia of Type Strains, Phase IV (KMG-IV): sequencing the most valuable type-strain genomes for metagenomic binning, comparative biology and taxonomic classification.</title>
        <authorList>
            <person name="Goeker M."/>
        </authorList>
    </citation>
    <scope>NUCLEOTIDE SEQUENCE [LARGE SCALE GENOMIC DNA]</scope>
    <source>
        <strain evidence="1 4">DSM 100021</strain>
    </source>
</reference>
<dbReference type="OrthoDB" id="8020942at2"/>
<gene>
    <name evidence="2" type="ORF">BJF91_19855</name>
    <name evidence="1" type="ORF">GGQ71_000594</name>
</gene>
<comment type="caution">
    <text evidence="2">The sequence shown here is derived from an EMBL/GenBank/DDBJ whole genome shotgun (WGS) entry which is preliminary data.</text>
</comment>
<evidence type="ECO:0000313" key="3">
    <source>
        <dbReference type="Proteomes" id="UP000185598"/>
    </source>
</evidence>
<proteinExistence type="predicted"/>
<dbReference type="RefSeq" id="WP_075615100.1">
    <property type="nucleotide sequence ID" value="NZ_JACIED010000001.1"/>
</dbReference>
<name>A0A1Q9A401_9HYPH</name>
<dbReference type="EMBL" id="JACIED010000001">
    <property type="protein sequence ID" value="MBB4006358.1"/>
    <property type="molecule type" value="Genomic_DNA"/>
</dbReference>
<evidence type="ECO:0000313" key="2">
    <source>
        <dbReference type="EMBL" id="OLP49311.1"/>
    </source>
</evidence>
<dbReference type="Proteomes" id="UP000185598">
    <property type="component" value="Unassembled WGS sequence"/>
</dbReference>
<dbReference type="EMBL" id="MKIN01000022">
    <property type="protein sequence ID" value="OLP49311.1"/>
    <property type="molecule type" value="Genomic_DNA"/>
</dbReference>
<dbReference type="STRING" id="887144.BJF91_19855"/>
<evidence type="ECO:0000313" key="1">
    <source>
        <dbReference type="EMBL" id="MBB4006358.1"/>
    </source>
</evidence>